<feature type="transmembrane region" description="Helical" evidence="7">
    <location>
        <begin position="420"/>
        <end position="441"/>
    </location>
</feature>
<dbReference type="PANTHER" id="PTHR47737">
    <property type="entry name" value="GLYCINE BETAINE/PROLINE BETAINE TRANSPORT SYSTEM PERMEASE PROTEIN PROW"/>
    <property type="match status" value="1"/>
</dbReference>
<reference evidence="9 10" key="1">
    <citation type="journal article" date="2016" name="Antonie Van Leeuwenhoek">
        <title>Dongia soli sp. nov., isolated from soil from Dokdo, Korea.</title>
        <authorList>
            <person name="Kim D.U."/>
            <person name="Lee H."/>
            <person name="Kim H."/>
            <person name="Kim S.G."/>
            <person name="Ka J.O."/>
        </authorList>
    </citation>
    <scope>NUCLEOTIDE SEQUENCE [LARGE SCALE GENOMIC DNA]</scope>
    <source>
        <strain evidence="9 10">D78</strain>
    </source>
</reference>
<feature type="transmembrane region" description="Helical" evidence="7">
    <location>
        <begin position="506"/>
        <end position="528"/>
    </location>
</feature>
<evidence type="ECO:0000256" key="7">
    <source>
        <dbReference type="RuleBase" id="RU363032"/>
    </source>
</evidence>
<protein>
    <submittedName>
        <fullName evidence="9">ABC transporter permease subunit</fullName>
    </submittedName>
</protein>
<feature type="transmembrane region" description="Helical" evidence="7">
    <location>
        <begin position="474"/>
        <end position="494"/>
    </location>
</feature>
<keyword evidence="4 7" id="KW-0812">Transmembrane</keyword>
<dbReference type="InterPro" id="IPR000515">
    <property type="entry name" value="MetI-like"/>
</dbReference>
<dbReference type="CDD" id="cd06261">
    <property type="entry name" value="TM_PBP2"/>
    <property type="match status" value="2"/>
</dbReference>
<dbReference type="InterPro" id="IPR035906">
    <property type="entry name" value="MetI-like_sf"/>
</dbReference>
<feature type="transmembrane region" description="Helical" evidence="7">
    <location>
        <begin position="590"/>
        <end position="612"/>
    </location>
</feature>
<dbReference type="SUPFAM" id="SSF161098">
    <property type="entry name" value="MetI-like"/>
    <property type="match status" value="2"/>
</dbReference>
<feature type="transmembrane region" description="Helical" evidence="7">
    <location>
        <begin position="112"/>
        <end position="145"/>
    </location>
</feature>
<feature type="domain" description="ABC transmembrane type-1" evidence="8">
    <location>
        <begin position="471"/>
        <end position="650"/>
    </location>
</feature>
<keyword evidence="6 7" id="KW-0472">Membrane</keyword>
<evidence type="ECO:0000313" key="9">
    <source>
        <dbReference type="EMBL" id="MDY0883283.1"/>
    </source>
</evidence>
<feature type="transmembrane region" description="Helical" evidence="7">
    <location>
        <begin position="632"/>
        <end position="650"/>
    </location>
</feature>
<comment type="similarity">
    <text evidence="7">Belongs to the binding-protein-dependent transport system permease family.</text>
</comment>
<dbReference type="PANTHER" id="PTHR47737:SF1">
    <property type="entry name" value="GLYCINE BETAINE_PROLINE BETAINE TRANSPORT SYSTEM PERMEASE PROTEIN PROW"/>
    <property type="match status" value="1"/>
</dbReference>
<feature type="transmembrane region" description="Helical" evidence="7">
    <location>
        <begin position="72"/>
        <end position="92"/>
    </location>
</feature>
<evidence type="ECO:0000256" key="6">
    <source>
        <dbReference type="ARBA" id="ARBA00023136"/>
    </source>
</evidence>
<evidence type="ECO:0000256" key="3">
    <source>
        <dbReference type="ARBA" id="ARBA00022475"/>
    </source>
</evidence>
<comment type="subcellular location">
    <subcellularLocation>
        <location evidence="1 7">Cell membrane</location>
        <topology evidence="1 7">Multi-pass membrane protein</topology>
    </subcellularLocation>
</comment>
<name>A0ABU5EAS2_9PROT</name>
<evidence type="ECO:0000256" key="4">
    <source>
        <dbReference type="ARBA" id="ARBA00022692"/>
    </source>
</evidence>
<evidence type="ECO:0000259" key="8">
    <source>
        <dbReference type="PROSITE" id="PS50928"/>
    </source>
</evidence>
<feature type="transmembrane region" description="Helical" evidence="7">
    <location>
        <begin position="448"/>
        <end position="468"/>
    </location>
</feature>
<feature type="domain" description="ABC transmembrane type-1" evidence="8">
    <location>
        <begin position="151"/>
        <end position="331"/>
    </location>
</feature>
<feature type="transmembrane region" description="Helical" evidence="7">
    <location>
        <begin position="152"/>
        <end position="175"/>
    </location>
</feature>
<proteinExistence type="inferred from homology"/>
<sequence>MAVLDQTAPGSALRWRNWRWPLAWMALLLIAIGLISLPGLAPWAIDYPKQWIIPLAAELTVLMKWVVKNFFIITRAIASILQVPLDLALGLLAKGFTFGNGAGALHLPRMSWLGIIIAFTLLGRMLGGGGIALIAFICFSYIALFGQWDSAMLSLASIAICVPFAVLLGLGFGILAHRSPKLDTYAIRPMLDLMQTVPAFAYLVPVLLLFGFGPVSAMIATIIFAMPPMVRATALALQQVPEDIQDFASMAGCTRGQRLWRVMIPTARPLLMVGVNQVIMMTLNMVIIASMIGAGGLGYDVLLALRSLDIGKALEAGLAIVALAIALDRLSQAAADQGPLDPTAPSRRRRYAMIALAVLFLTTLGGLFWPWLAGLPKDMTLTTGPIWSEMIAWINVNFFDAIDATRTWLLLHLLNPVKQFLLKTPWIVLVAALGLLGLYLGGIRRKQGWHLASLAMLLFAFSAVVGLWEKAMITVYLCGISAAFACLIGIPLGILGGRRALANRILGVVVDTLQTLPSFVYLIPVVMLFRVGDVTAMIAIVFFAVAPAIRYTSHGIRQVPSQLIEAATAMGCTRRQLLWRVQLPLALPEILLGINQTILLALSMLVITALVGTRDLGQEVYIALTKADPGRGIVAGLAIAFIGITADRLMSAWARRLRQGMGLATVEGGAANH</sequence>
<dbReference type="Gene3D" id="1.10.3720.10">
    <property type="entry name" value="MetI-like"/>
    <property type="match status" value="2"/>
</dbReference>
<organism evidence="9 10">
    <name type="scientific">Dongia soli</name>
    <dbReference type="NCBI Taxonomy" id="600628"/>
    <lineage>
        <taxon>Bacteria</taxon>
        <taxon>Pseudomonadati</taxon>
        <taxon>Pseudomonadota</taxon>
        <taxon>Alphaproteobacteria</taxon>
        <taxon>Rhodospirillales</taxon>
        <taxon>Dongiaceae</taxon>
        <taxon>Dongia</taxon>
    </lineage>
</organism>
<dbReference type="Proteomes" id="UP001279642">
    <property type="component" value="Unassembled WGS sequence"/>
</dbReference>
<dbReference type="RefSeq" id="WP_320508322.1">
    <property type="nucleotide sequence ID" value="NZ_JAXCLW010000002.1"/>
</dbReference>
<evidence type="ECO:0000256" key="2">
    <source>
        <dbReference type="ARBA" id="ARBA00022448"/>
    </source>
</evidence>
<evidence type="ECO:0000256" key="5">
    <source>
        <dbReference type="ARBA" id="ARBA00022989"/>
    </source>
</evidence>
<keyword evidence="3" id="KW-1003">Cell membrane</keyword>
<dbReference type="PROSITE" id="PS50928">
    <property type="entry name" value="ABC_TM1"/>
    <property type="match status" value="2"/>
</dbReference>
<feature type="transmembrane region" description="Helical" evidence="7">
    <location>
        <begin position="22"/>
        <end position="45"/>
    </location>
</feature>
<gene>
    <name evidence="9" type="ORF">SMD27_10540</name>
</gene>
<keyword evidence="5 7" id="KW-1133">Transmembrane helix</keyword>
<feature type="transmembrane region" description="Helical" evidence="7">
    <location>
        <begin position="351"/>
        <end position="372"/>
    </location>
</feature>
<feature type="transmembrane region" description="Helical" evidence="7">
    <location>
        <begin position="199"/>
        <end position="225"/>
    </location>
</feature>
<feature type="transmembrane region" description="Helical" evidence="7">
    <location>
        <begin position="270"/>
        <end position="293"/>
    </location>
</feature>
<dbReference type="EMBL" id="JAXCLW010000002">
    <property type="protein sequence ID" value="MDY0883283.1"/>
    <property type="molecule type" value="Genomic_DNA"/>
</dbReference>
<accession>A0ABU5EAS2</accession>
<feature type="transmembrane region" description="Helical" evidence="7">
    <location>
        <begin position="534"/>
        <end position="552"/>
    </location>
</feature>
<comment type="caution">
    <text evidence="9">The sequence shown here is derived from an EMBL/GenBank/DDBJ whole genome shotgun (WGS) entry which is preliminary data.</text>
</comment>
<keyword evidence="10" id="KW-1185">Reference proteome</keyword>
<evidence type="ECO:0000256" key="1">
    <source>
        <dbReference type="ARBA" id="ARBA00004651"/>
    </source>
</evidence>
<dbReference type="Pfam" id="PF00528">
    <property type="entry name" value="BPD_transp_1"/>
    <property type="match status" value="2"/>
</dbReference>
<evidence type="ECO:0000313" key="10">
    <source>
        <dbReference type="Proteomes" id="UP001279642"/>
    </source>
</evidence>
<keyword evidence="2 7" id="KW-0813">Transport</keyword>